<evidence type="ECO:0000256" key="3">
    <source>
        <dbReference type="ARBA" id="ARBA00022692"/>
    </source>
</evidence>
<dbReference type="Proteomes" id="UP000015103">
    <property type="component" value="Unassembled WGS sequence"/>
</dbReference>
<organism evidence="7 8">
    <name type="scientific">Rhodnius prolixus</name>
    <name type="common">Triatomid bug</name>
    <dbReference type="NCBI Taxonomy" id="13249"/>
    <lineage>
        <taxon>Eukaryota</taxon>
        <taxon>Metazoa</taxon>
        <taxon>Ecdysozoa</taxon>
        <taxon>Arthropoda</taxon>
        <taxon>Hexapoda</taxon>
        <taxon>Insecta</taxon>
        <taxon>Pterygota</taxon>
        <taxon>Neoptera</taxon>
        <taxon>Paraneoptera</taxon>
        <taxon>Hemiptera</taxon>
        <taxon>Heteroptera</taxon>
        <taxon>Panheteroptera</taxon>
        <taxon>Cimicomorpha</taxon>
        <taxon>Reduviidae</taxon>
        <taxon>Triatominae</taxon>
        <taxon>Rhodnius</taxon>
    </lineage>
</organism>
<evidence type="ECO:0000313" key="7">
    <source>
        <dbReference type="EnsemblMetazoa" id="RPRC002979-PA"/>
    </source>
</evidence>
<dbReference type="EnsemblMetazoa" id="RPRC002979-RA">
    <property type="protein sequence ID" value="RPRC002979-PA"/>
    <property type="gene ID" value="RPRC002979"/>
</dbReference>
<keyword evidence="4" id="KW-1133">Transmembrane helix</keyword>
<proteinExistence type="inferred from homology"/>
<dbReference type="PANTHER" id="PTHR10877:SF183">
    <property type="entry name" value="AT14535P-RELATED"/>
    <property type="match status" value="1"/>
</dbReference>
<evidence type="ECO:0000256" key="5">
    <source>
        <dbReference type="ARBA" id="ARBA00023136"/>
    </source>
</evidence>
<evidence type="ECO:0000256" key="4">
    <source>
        <dbReference type="ARBA" id="ARBA00022989"/>
    </source>
</evidence>
<keyword evidence="8" id="KW-1185">Reference proteome</keyword>
<name>T1HG07_RHOPR</name>
<dbReference type="InterPro" id="IPR051223">
    <property type="entry name" value="Polycystin"/>
</dbReference>
<dbReference type="Pfam" id="PF20519">
    <property type="entry name" value="Polycystin_dom"/>
    <property type="match status" value="1"/>
</dbReference>
<evidence type="ECO:0000313" key="8">
    <source>
        <dbReference type="Proteomes" id="UP000015103"/>
    </source>
</evidence>
<dbReference type="STRING" id="13249.T1HG07"/>
<reference evidence="7" key="1">
    <citation type="submission" date="2015-05" db="UniProtKB">
        <authorList>
            <consortium name="EnsemblMetazoa"/>
        </authorList>
    </citation>
    <scope>IDENTIFICATION</scope>
</reference>
<sequence>MYDMLASEVDKSKNLEYIHNFYKFKEARNNYITLGSEVISSEYLDKKVVRTYNRTGLLNFIMRSMFSNMHTLKWYDGADLEVSEYESPDKIKDVRATSFIKGWTNDYSTKSVGAPRLRQLRVSDEWSGAVPSLFKPWYGYRVGHLNILNEEKKPFRSGWNSFPRFYKEPPVWTYESYRASESVGMFGYSGLFYRSGGYGEMLHTTKGNSDRKLIRLFMNDWIDNYTRAIFVEANLYSVNSNLFSVITIITEYLPSGVYLTKANVEAAYLTFSSHDYYNVMVIILTISLILIILIIIGIKSVILKSLLGIRNFSTNWWTLCDALLIIIGTLMFVGYLLTLIYFNLFKELLQKDKSARFTSFYEPFYWLNETYILGGVFAILFAIRLINYHSPVLLTLDIRPFPTIPKPSLICGQVDWEQFQSKLEEKLNLRISLKTAEELDNAVEHLTTSIQTSVWESSTHSVAQRTHMTNIPLYIRTLITDKRRARAKWQRTRYPSDKREFNRLTHLLRNQLRQLKEERFEEYTSSPTK</sequence>
<keyword evidence="5" id="KW-0472">Membrane</keyword>
<evidence type="ECO:0000256" key="2">
    <source>
        <dbReference type="ARBA" id="ARBA00007200"/>
    </source>
</evidence>
<keyword evidence="3" id="KW-0812">Transmembrane</keyword>
<dbReference type="VEuPathDB" id="VectorBase:RPRC002979"/>
<dbReference type="GO" id="GO:0050982">
    <property type="term" value="P:detection of mechanical stimulus"/>
    <property type="evidence" value="ECO:0007669"/>
    <property type="project" value="TreeGrafter"/>
</dbReference>
<comment type="subcellular location">
    <subcellularLocation>
        <location evidence="1">Membrane</location>
        <topology evidence="1">Multi-pass membrane protein</topology>
    </subcellularLocation>
</comment>
<dbReference type="GO" id="GO:0005262">
    <property type="term" value="F:calcium channel activity"/>
    <property type="evidence" value="ECO:0007669"/>
    <property type="project" value="TreeGrafter"/>
</dbReference>
<evidence type="ECO:0000256" key="1">
    <source>
        <dbReference type="ARBA" id="ARBA00004141"/>
    </source>
</evidence>
<feature type="domain" description="Polycystin" evidence="6">
    <location>
        <begin position="96"/>
        <end position="269"/>
    </location>
</feature>
<dbReference type="InParanoid" id="T1HG07"/>
<dbReference type="GO" id="GO:0016020">
    <property type="term" value="C:membrane"/>
    <property type="evidence" value="ECO:0007669"/>
    <property type="project" value="UniProtKB-SubCell"/>
</dbReference>
<evidence type="ECO:0000259" key="6">
    <source>
        <dbReference type="Pfam" id="PF20519"/>
    </source>
</evidence>
<dbReference type="InterPro" id="IPR046791">
    <property type="entry name" value="Polycystin_dom"/>
</dbReference>
<dbReference type="PANTHER" id="PTHR10877">
    <property type="entry name" value="POLYCYSTIN FAMILY MEMBER"/>
    <property type="match status" value="1"/>
</dbReference>
<dbReference type="HOGENOM" id="CLU_515194_0_0_1"/>
<dbReference type="EMBL" id="ACPB03006522">
    <property type="status" value="NOT_ANNOTATED_CDS"/>
    <property type="molecule type" value="Genomic_DNA"/>
</dbReference>
<dbReference type="eggNOG" id="KOG3599">
    <property type="taxonomic scope" value="Eukaryota"/>
</dbReference>
<accession>T1HG07</accession>
<dbReference type="EMBL" id="ACPB03006521">
    <property type="status" value="NOT_ANNOTATED_CDS"/>
    <property type="molecule type" value="Genomic_DNA"/>
</dbReference>
<protein>
    <submittedName>
        <fullName evidence="7">PKD_channel domain-containing protein</fullName>
    </submittedName>
</protein>
<comment type="similarity">
    <text evidence="2">Belongs to the polycystin family.</text>
</comment>
<dbReference type="AlphaFoldDB" id="T1HG07"/>